<dbReference type="PATRIC" id="fig|28092.6.peg.33"/>
<proteinExistence type="predicted"/>
<evidence type="ECO:0000313" key="7">
    <source>
        <dbReference type="EMBL" id="KKB65133.1"/>
    </source>
</evidence>
<keyword evidence="2 5" id="KW-0812">Transmembrane</keyword>
<feature type="transmembrane region" description="Helical" evidence="5">
    <location>
        <begin position="88"/>
        <end position="108"/>
    </location>
</feature>
<dbReference type="Proteomes" id="UP000033618">
    <property type="component" value="Unassembled WGS sequence"/>
</dbReference>
<feature type="transmembrane region" description="Helical" evidence="5">
    <location>
        <begin position="325"/>
        <end position="342"/>
    </location>
</feature>
<evidence type="ECO:0000313" key="8">
    <source>
        <dbReference type="Proteomes" id="UP000033618"/>
    </source>
</evidence>
<dbReference type="GO" id="GO:0005886">
    <property type="term" value="C:plasma membrane"/>
    <property type="evidence" value="ECO:0007669"/>
    <property type="project" value="TreeGrafter"/>
</dbReference>
<evidence type="ECO:0000256" key="3">
    <source>
        <dbReference type="ARBA" id="ARBA00022989"/>
    </source>
</evidence>
<evidence type="ECO:0000256" key="1">
    <source>
        <dbReference type="ARBA" id="ARBA00004141"/>
    </source>
</evidence>
<dbReference type="Pfam" id="PF07690">
    <property type="entry name" value="MFS_1"/>
    <property type="match status" value="1"/>
</dbReference>
<dbReference type="InterPro" id="IPR020846">
    <property type="entry name" value="MFS_dom"/>
</dbReference>
<feature type="domain" description="Major facilitator superfamily (MFS) profile" evidence="6">
    <location>
        <begin position="22"/>
        <end position="436"/>
    </location>
</feature>
<organism evidence="7 8">
    <name type="scientific">Robbsia andropogonis</name>
    <dbReference type="NCBI Taxonomy" id="28092"/>
    <lineage>
        <taxon>Bacteria</taxon>
        <taxon>Pseudomonadati</taxon>
        <taxon>Pseudomonadota</taxon>
        <taxon>Betaproteobacteria</taxon>
        <taxon>Burkholderiales</taxon>
        <taxon>Burkholderiaceae</taxon>
        <taxon>Robbsia</taxon>
    </lineage>
</organism>
<feature type="transmembrane region" description="Helical" evidence="5">
    <location>
        <begin position="348"/>
        <end position="368"/>
    </location>
</feature>
<dbReference type="EMBL" id="LAQU01000001">
    <property type="protein sequence ID" value="KKB65133.1"/>
    <property type="molecule type" value="Genomic_DNA"/>
</dbReference>
<keyword evidence="3 5" id="KW-1133">Transmembrane helix</keyword>
<dbReference type="SUPFAM" id="SSF103473">
    <property type="entry name" value="MFS general substrate transporter"/>
    <property type="match status" value="1"/>
</dbReference>
<evidence type="ECO:0000259" key="6">
    <source>
        <dbReference type="PROSITE" id="PS50850"/>
    </source>
</evidence>
<dbReference type="PANTHER" id="PTHR23508:SF10">
    <property type="entry name" value="CARBOXYLIC ACID TRANSPORTER PROTEIN HOMOLOG"/>
    <property type="match status" value="1"/>
</dbReference>
<dbReference type="PROSITE" id="PS50850">
    <property type="entry name" value="MFS"/>
    <property type="match status" value="1"/>
</dbReference>
<reference evidence="7 8" key="1">
    <citation type="submission" date="2015-03" db="EMBL/GenBank/DDBJ databases">
        <title>Draft Genome Sequence of Burkholderia andropogonis type strain ICMP2807, isolated from Sorghum bicolor.</title>
        <authorList>
            <person name="Lopes-Santos L."/>
            <person name="Castro D.B."/>
            <person name="Ottoboni L.M."/>
            <person name="Park D."/>
            <person name="Weirc B.S."/>
            <person name="Destefano S.A."/>
        </authorList>
    </citation>
    <scope>NUCLEOTIDE SEQUENCE [LARGE SCALE GENOMIC DNA]</scope>
    <source>
        <strain evidence="7 8">ICMP2807</strain>
    </source>
</reference>
<feature type="transmembrane region" description="Helical" evidence="5">
    <location>
        <begin position="178"/>
        <end position="197"/>
    </location>
</feature>
<dbReference type="PANTHER" id="PTHR23508">
    <property type="entry name" value="CARBOXYLIC ACID TRANSPORTER PROTEIN HOMOLOG"/>
    <property type="match status" value="1"/>
</dbReference>
<keyword evidence="4 5" id="KW-0472">Membrane</keyword>
<dbReference type="OrthoDB" id="9787026at2"/>
<name>A0A0F5K4X3_9BURK</name>
<dbReference type="GO" id="GO:0046943">
    <property type="term" value="F:carboxylic acid transmembrane transporter activity"/>
    <property type="evidence" value="ECO:0007669"/>
    <property type="project" value="TreeGrafter"/>
</dbReference>
<accession>A0A0F5K4X3</accession>
<dbReference type="InterPro" id="IPR036259">
    <property type="entry name" value="MFS_trans_sf"/>
</dbReference>
<dbReference type="InterPro" id="IPR011701">
    <property type="entry name" value="MFS"/>
</dbReference>
<protein>
    <submittedName>
        <fullName evidence="7">MFS transporter</fullName>
    </submittedName>
</protein>
<feature type="transmembrane region" description="Helical" evidence="5">
    <location>
        <begin position="56"/>
        <end position="76"/>
    </location>
</feature>
<evidence type="ECO:0000256" key="5">
    <source>
        <dbReference type="SAM" id="Phobius"/>
    </source>
</evidence>
<gene>
    <name evidence="7" type="ORF">WM40_00135</name>
</gene>
<feature type="transmembrane region" description="Helical" evidence="5">
    <location>
        <begin position="114"/>
        <end position="135"/>
    </location>
</feature>
<keyword evidence="8" id="KW-1185">Reference proteome</keyword>
<feature type="transmembrane region" description="Helical" evidence="5">
    <location>
        <begin position="292"/>
        <end position="313"/>
    </location>
</feature>
<comment type="subcellular location">
    <subcellularLocation>
        <location evidence="1">Membrane</location>
        <topology evidence="1">Multi-pass membrane protein</topology>
    </subcellularLocation>
</comment>
<dbReference type="Gene3D" id="1.20.1250.20">
    <property type="entry name" value="MFS general substrate transporter like domains"/>
    <property type="match status" value="1"/>
</dbReference>
<dbReference type="STRING" id="28092.WM40_00135"/>
<dbReference type="AlphaFoldDB" id="A0A0F5K4X3"/>
<feature type="transmembrane region" description="Helical" evidence="5">
    <location>
        <begin position="410"/>
        <end position="430"/>
    </location>
</feature>
<comment type="caution">
    <text evidence="7">The sequence shown here is derived from an EMBL/GenBank/DDBJ whole genome shotgun (WGS) entry which is preliminary data.</text>
</comment>
<evidence type="ECO:0000256" key="2">
    <source>
        <dbReference type="ARBA" id="ARBA00022692"/>
    </source>
</evidence>
<feature type="transmembrane region" description="Helical" evidence="5">
    <location>
        <begin position="258"/>
        <end position="280"/>
    </location>
</feature>
<feature type="transmembrane region" description="Helical" evidence="5">
    <location>
        <begin position="22"/>
        <end position="44"/>
    </location>
</feature>
<feature type="transmembrane region" description="Helical" evidence="5">
    <location>
        <begin position="147"/>
        <end position="172"/>
    </location>
</feature>
<feature type="transmembrane region" description="Helical" evidence="5">
    <location>
        <begin position="380"/>
        <end position="404"/>
    </location>
</feature>
<evidence type="ECO:0000256" key="4">
    <source>
        <dbReference type="ARBA" id="ARBA00023136"/>
    </source>
</evidence>
<sequence length="472" mass="50368">MALINAREELAQAPIGVFHYKFAILVAFIMFFDGYDLFNAAYVIPLVRQTWHPSATLIGIMLSSGIAGLSIGSVLQGLLSDRFGRRKIMILALWLLTVASLILATMVSGAIEFAIARLVLGTALGMVTPLALTCINEWAPRKQANTYATWVFQFGFSAGGIFAGIAGITLTHRFGWQSLYYIGGLSALVALAATAWLPESIQYLLLHNNPERVRKWLTIARPDRKDSYANAEFSVINPISRIGSITDLLSPLYRRNTIVHWLVGFLSLFCIHGLTGWLPSLVIASGAGVNSAFGYGTLTMIASVFGGIGMGWLADRLGSRIRAMIIGYVMAAVSMGALGFALGHGFVLPMVAATGFFIFGAQAVLNNYQAMSYRTEVRGTGMGVAVGLNRVGGILGPVIVGAIATFNSSAWITFAVFALALLLAAIIISLGKIEIASLPSDQMAVAAKAVASTDATQSTERHDATPGWRAGH</sequence>
<dbReference type="RefSeq" id="WP_046151841.1">
    <property type="nucleotide sequence ID" value="NZ_CADFGU010000001.1"/>
</dbReference>